<protein>
    <submittedName>
        <fullName evidence="1">Uncharacterized protein</fullName>
    </submittedName>
</protein>
<gene>
    <name evidence="1" type="ORF">LCGC14_2250070</name>
</gene>
<sequence length="165" mass="18419">MKTYTHDELVEKAKIFLKRQHCVVITEMAGGSGEEADAIGWGSNGVSTLIECKASRADFIADKRKWFRREPHRGMAGRRYYLTNKGIVKPADIPEYWGLIEPSGRGVKVILQPTHQPHSEQHGVQLLLSAIRRIGRNAPESIAVKFYTYQTGCIATMGVGYAESD</sequence>
<dbReference type="AlphaFoldDB" id="A0A0F9FXV5"/>
<dbReference type="EMBL" id="LAZR01030649">
    <property type="protein sequence ID" value="KKL55972.1"/>
    <property type="molecule type" value="Genomic_DNA"/>
</dbReference>
<reference evidence="1" key="1">
    <citation type="journal article" date="2015" name="Nature">
        <title>Complex archaea that bridge the gap between prokaryotes and eukaryotes.</title>
        <authorList>
            <person name="Spang A."/>
            <person name="Saw J.H."/>
            <person name="Jorgensen S.L."/>
            <person name="Zaremba-Niedzwiedzka K."/>
            <person name="Martijn J."/>
            <person name="Lind A.E."/>
            <person name="van Eijk R."/>
            <person name="Schleper C."/>
            <person name="Guy L."/>
            <person name="Ettema T.J."/>
        </authorList>
    </citation>
    <scope>NUCLEOTIDE SEQUENCE</scope>
</reference>
<dbReference type="InterPro" id="IPR009394">
    <property type="entry name" value="MmcB-like"/>
</dbReference>
<name>A0A0F9FXV5_9ZZZZ</name>
<organism evidence="1">
    <name type="scientific">marine sediment metagenome</name>
    <dbReference type="NCBI Taxonomy" id="412755"/>
    <lineage>
        <taxon>unclassified sequences</taxon>
        <taxon>metagenomes</taxon>
        <taxon>ecological metagenomes</taxon>
    </lineage>
</organism>
<accession>A0A0F9FXV5</accession>
<evidence type="ECO:0000313" key="1">
    <source>
        <dbReference type="EMBL" id="KKL55972.1"/>
    </source>
</evidence>
<comment type="caution">
    <text evidence="1">The sequence shown here is derived from an EMBL/GenBank/DDBJ whole genome shotgun (WGS) entry which is preliminary data.</text>
</comment>
<dbReference type="Pfam" id="PF06319">
    <property type="entry name" value="MmcB-like"/>
    <property type="match status" value="1"/>
</dbReference>
<proteinExistence type="predicted"/>